<dbReference type="InterPro" id="IPR007750">
    <property type="entry name" value="DUF674"/>
</dbReference>
<dbReference type="EMBL" id="JANJYJ010000010">
    <property type="protein sequence ID" value="KAK3184629.1"/>
    <property type="molecule type" value="Genomic_DNA"/>
</dbReference>
<keyword evidence="2" id="KW-1185">Reference proteome</keyword>
<organism evidence="1 2">
    <name type="scientific">Dipteronia sinensis</name>
    <dbReference type="NCBI Taxonomy" id="43782"/>
    <lineage>
        <taxon>Eukaryota</taxon>
        <taxon>Viridiplantae</taxon>
        <taxon>Streptophyta</taxon>
        <taxon>Embryophyta</taxon>
        <taxon>Tracheophyta</taxon>
        <taxon>Spermatophyta</taxon>
        <taxon>Magnoliopsida</taxon>
        <taxon>eudicotyledons</taxon>
        <taxon>Gunneridae</taxon>
        <taxon>Pentapetalae</taxon>
        <taxon>rosids</taxon>
        <taxon>malvids</taxon>
        <taxon>Sapindales</taxon>
        <taxon>Sapindaceae</taxon>
        <taxon>Hippocastanoideae</taxon>
        <taxon>Acereae</taxon>
        <taxon>Dipteronia</taxon>
    </lineage>
</organism>
<dbReference type="PANTHER" id="PTHR33103">
    <property type="entry name" value="OS01G0153900 PROTEIN"/>
    <property type="match status" value="1"/>
</dbReference>
<comment type="caution">
    <text evidence="1">The sequence shown here is derived from an EMBL/GenBank/DDBJ whole genome shotgun (WGS) entry which is preliminary data.</text>
</comment>
<evidence type="ECO:0000313" key="2">
    <source>
        <dbReference type="Proteomes" id="UP001281410"/>
    </source>
</evidence>
<dbReference type="PANTHER" id="PTHR33103:SF27">
    <property type="entry name" value="OS04G0594700 PROTEIN"/>
    <property type="match status" value="1"/>
</dbReference>
<dbReference type="AlphaFoldDB" id="A0AAD9ZNR5"/>
<protein>
    <submittedName>
        <fullName evidence="1">Uncharacterized protein</fullName>
    </submittedName>
</protein>
<name>A0AAD9ZNR5_9ROSI</name>
<gene>
    <name evidence="1" type="ORF">Dsin_031915</name>
</gene>
<accession>A0AAD9ZNR5</accession>
<reference evidence="1" key="1">
    <citation type="journal article" date="2023" name="Plant J.">
        <title>Genome sequences and population genomics provide insights into the demographic history, inbreeding, and mutation load of two 'living fossil' tree species of Dipteronia.</title>
        <authorList>
            <person name="Feng Y."/>
            <person name="Comes H.P."/>
            <person name="Chen J."/>
            <person name="Zhu S."/>
            <person name="Lu R."/>
            <person name="Zhang X."/>
            <person name="Li P."/>
            <person name="Qiu J."/>
            <person name="Olsen K.M."/>
            <person name="Qiu Y."/>
        </authorList>
    </citation>
    <scope>NUCLEOTIDE SEQUENCE</scope>
    <source>
        <strain evidence="1">NBL</strain>
    </source>
</reference>
<proteinExistence type="predicted"/>
<evidence type="ECO:0000313" key="1">
    <source>
        <dbReference type="EMBL" id="KAK3184629.1"/>
    </source>
</evidence>
<dbReference type="Proteomes" id="UP001281410">
    <property type="component" value="Unassembled WGS sequence"/>
</dbReference>
<sequence>MSHKVYLNPGRFYLIPEQEKYKETVKGVFVKGPTYLVISDELEIMPASVKSSLLFFSKLGVMDGTTTEERNLNIGVGEVLTFLKCSLVSKTPLTETLLKHNPIP</sequence>
<dbReference type="Pfam" id="PF05056">
    <property type="entry name" value="DUF674"/>
    <property type="match status" value="1"/>
</dbReference>